<organism evidence="2 3">
    <name type="scientific">Geodermatophilus sabuli</name>
    <dbReference type="NCBI Taxonomy" id="1564158"/>
    <lineage>
        <taxon>Bacteria</taxon>
        <taxon>Bacillati</taxon>
        <taxon>Actinomycetota</taxon>
        <taxon>Actinomycetes</taxon>
        <taxon>Geodermatophilales</taxon>
        <taxon>Geodermatophilaceae</taxon>
        <taxon>Geodermatophilus</taxon>
    </lineage>
</organism>
<name>A0A285EKA2_9ACTN</name>
<dbReference type="InterPro" id="IPR014922">
    <property type="entry name" value="YdhG-like"/>
</dbReference>
<keyword evidence="3" id="KW-1185">Reference proteome</keyword>
<gene>
    <name evidence="2" type="ORF">SAMN06893097_11675</name>
</gene>
<evidence type="ECO:0000313" key="3">
    <source>
        <dbReference type="Proteomes" id="UP000219514"/>
    </source>
</evidence>
<evidence type="ECO:0000259" key="1">
    <source>
        <dbReference type="Pfam" id="PF08818"/>
    </source>
</evidence>
<sequence>MPWDDDADDLLAEHPDTVAATAHRLRAVLLDAHPQLEERVRRGWHSINYRDPAAGFVCALFPTGEGVQLVFEHGARLPDPEQRLLGSGKQVRTLAFTDPADVDPAVVGTFLDHAVELGAGLRAR</sequence>
<evidence type="ECO:0000313" key="2">
    <source>
        <dbReference type="EMBL" id="SNX99283.1"/>
    </source>
</evidence>
<reference evidence="2 3" key="1">
    <citation type="submission" date="2017-09" db="EMBL/GenBank/DDBJ databases">
        <authorList>
            <person name="Ehlers B."/>
            <person name="Leendertz F.H."/>
        </authorList>
    </citation>
    <scope>NUCLEOTIDE SEQUENCE [LARGE SCALE GENOMIC DNA]</scope>
    <source>
        <strain evidence="2 3">DSM 46844</strain>
    </source>
</reference>
<dbReference type="RefSeq" id="WP_172442635.1">
    <property type="nucleotide sequence ID" value="NZ_JACHXB010000009.1"/>
</dbReference>
<accession>A0A285EKA2</accession>
<protein>
    <recommendedName>
        <fullName evidence="1">YdhG-like domain-containing protein</fullName>
    </recommendedName>
</protein>
<feature type="domain" description="YdhG-like" evidence="1">
    <location>
        <begin position="20"/>
        <end position="115"/>
    </location>
</feature>
<dbReference type="SUPFAM" id="SSF159888">
    <property type="entry name" value="YdhG-like"/>
    <property type="match status" value="1"/>
</dbReference>
<dbReference type="Proteomes" id="UP000219514">
    <property type="component" value="Unassembled WGS sequence"/>
</dbReference>
<dbReference type="Pfam" id="PF08818">
    <property type="entry name" value="DUF1801"/>
    <property type="match status" value="1"/>
</dbReference>
<dbReference type="EMBL" id="OBDO01000016">
    <property type="protein sequence ID" value="SNX99283.1"/>
    <property type="molecule type" value="Genomic_DNA"/>
</dbReference>
<proteinExistence type="predicted"/>
<dbReference type="AlphaFoldDB" id="A0A285EKA2"/>